<dbReference type="Proteomes" id="UP001443914">
    <property type="component" value="Unassembled WGS sequence"/>
</dbReference>
<evidence type="ECO:0000313" key="1">
    <source>
        <dbReference type="EMBL" id="KAK9665379.1"/>
    </source>
</evidence>
<dbReference type="InterPro" id="IPR044599">
    <property type="entry name" value="CAF1P_plant"/>
</dbReference>
<comment type="caution">
    <text evidence="1">The sequence shown here is derived from an EMBL/GenBank/DDBJ whole genome shotgun (WGS) entry which is preliminary data.</text>
</comment>
<dbReference type="AlphaFoldDB" id="A0AAW1GWI4"/>
<reference evidence="1" key="1">
    <citation type="submission" date="2024-03" db="EMBL/GenBank/DDBJ databases">
        <title>WGS assembly of Saponaria officinalis var. Norfolk2.</title>
        <authorList>
            <person name="Jenkins J."/>
            <person name="Shu S."/>
            <person name="Grimwood J."/>
            <person name="Barry K."/>
            <person name="Goodstein D."/>
            <person name="Schmutz J."/>
            <person name="Leebens-Mack J."/>
            <person name="Osbourn A."/>
        </authorList>
    </citation>
    <scope>NUCLEOTIDE SEQUENCE [LARGE SCALE GENOMIC DNA]</scope>
    <source>
        <strain evidence="1">JIC</strain>
    </source>
</reference>
<proteinExistence type="predicted"/>
<organism evidence="1 2">
    <name type="scientific">Saponaria officinalis</name>
    <name type="common">Common soapwort</name>
    <name type="synonym">Lychnis saponaria</name>
    <dbReference type="NCBI Taxonomy" id="3572"/>
    <lineage>
        <taxon>Eukaryota</taxon>
        <taxon>Viridiplantae</taxon>
        <taxon>Streptophyta</taxon>
        <taxon>Embryophyta</taxon>
        <taxon>Tracheophyta</taxon>
        <taxon>Spermatophyta</taxon>
        <taxon>Magnoliopsida</taxon>
        <taxon>eudicotyledons</taxon>
        <taxon>Gunneridae</taxon>
        <taxon>Pentapetalae</taxon>
        <taxon>Caryophyllales</taxon>
        <taxon>Caryophyllaceae</taxon>
        <taxon>Caryophylleae</taxon>
        <taxon>Saponaria</taxon>
    </lineage>
</organism>
<dbReference type="GO" id="GO:0000373">
    <property type="term" value="P:Group II intron splicing"/>
    <property type="evidence" value="ECO:0007669"/>
    <property type="project" value="InterPro"/>
</dbReference>
<sequence length="100" mass="11406">MDLCCSLSGRNGLTHNVCTQLEDKTFRKIIHRQGGLLVLYKGRNYKPKRWPLVPLMLWKPSPPVYPKLIKTTIEGLSIEETKELPKRGLVVPALIKLGRN</sequence>
<dbReference type="PANTHER" id="PTHR46247:SF2">
    <property type="entry name" value="CRS2-ASSOCIATED FACTOR 1, MITOCHONDRIAL"/>
    <property type="match status" value="1"/>
</dbReference>
<dbReference type="SUPFAM" id="SSF75471">
    <property type="entry name" value="YhbY-like"/>
    <property type="match status" value="1"/>
</dbReference>
<gene>
    <name evidence="1" type="ORF">RND81_14G108600</name>
</gene>
<keyword evidence="2" id="KW-1185">Reference proteome</keyword>
<dbReference type="EMBL" id="JBDFQZ010000014">
    <property type="protein sequence ID" value="KAK9665379.1"/>
    <property type="molecule type" value="Genomic_DNA"/>
</dbReference>
<protein>
    <submittedName>
        <fullName evidence="1">Uncharacterized protein</fullName>
    </submittedName>
</protein>
<dbReference type="InterPro" id="IPR035920">
    <property type="entry name" value="YhbY-like_sf"/>
</dbReference>
<evidence type="ECO:0000313" key="2">
    <source>
        <dbReference type="Proteomes" id="UP001443914"/>
    </source>
</evidence>
<dbReference type="PANTHER" id="PTHR46247">
    <property type="entry name" value="CRS2-ASSOCIATED FACTOR 1, CHLOROPLASTIC"/>
    <property type="match status" value="1"/>
</dbReference>
<accession>A0AAW1GWI4</accession>
<name>A0AAW1GWI4_SAPOF</name>